<evidence type="ECO:0000256" key="1">
    <source>
        <dbReference type="ARBA" id="ARBA00023015"/>
    </source>
</evidence>
<evidence type="ECO:0000313" key="6">
    <source>
        <dbReference type="Proteomes" id="UP000032679"/>
    </source>
</evidence>
<dbReference type="PROSITE" id="PS50987">
    <property type="entry name" value="HTH_ARSR_2"/>
    <property type="match status" value="1"/>
</dbReference>
<dbReference type="InterPro" id="IPR001845">
    <property type="entry name" value="HTH_ArsR_DNA-bd_dom"/>
</dbReference>
<dbReference type="SUPFAM" id="SSF46785">
    <property type="entry name" value="Winged helix' DNA-binding domain"/>
    <property type="match status" value="1"/>
</dbReference>
<gene>
    <name evidence="5" type="ORF">Tasa_003_097</name>
</gene>
<dbReference type="GO" id="GO:0003677">
    <property type="term" value="F:DNA binding"/>
    <property type="evidence" value="ECO:0007669"/>
    <property type="project" value="UniProtKB-KW"/>
</dbReference>
<dbReference type="SMART" id="SM00418">
    <property type="entry name" value="HTH_ARSR"/>
    <property type="match status" value="1"/>
</dbReference>
<dbReference type="CDD" id="cd00090">
    <property type="entry name" value="HTH_ARSR"/>
    <property type="match status" value="1"/>
</dbReference>
<sequence length="93" mass="10464">MHAYDFTRIAKALADPRRFGILQAIATRGDAQCGEIFSCANITPATMSHHVRELEQAGLIGTAREGKHLRLTFRPETVRAYVDHLRESFRLPS</sequence>
<feature type="domain" description="HTH arsR-type" evidence="4">
    <location>
        <begin position="1"/>
        <end position="93"/>
    </location>
</feature>
<dbReference type="PANTHER" id="PTHR43132">
    <property type="entry name" value="ARSENICAL RESISTANCE OPERON REPRESSOR ARSR-RELATED"/>
    <property type="match status" value="1"/>
</dbReference>
<evidence type="ECO:0000313" key="5">
    <source>
        <dbReference type="EMBL" id="GAN52919.1"/>
    </source>
</evidence>
<dbReference type="NCBIfam" id="NF033788">
    <property type="entry name" value="HTH_metalloreg"/>
    <property type="match status" value="1"/>
</dbReference>
<accession>A0A0D6MGZ6</accession>
<keyword evidence="2" id="KW-0238">DNA-binding</keyword>
<dbReference type="InterPro" id="IPR036390">
    <property type="entry name" value="WH_DNA-bd_sf"/>
</dbReference>
<dbReference type="AlphaFoldDB" id="A0A0D6MGZ6"/>
<evidence type="ECO:0000256" key="3">
    <source>
        <dbReference type="ARBA" id="ARBA00023163"/>
    </source>
</evidence>
<keyword evidence="3" id="KW-0804">Transcription</keyword>
<dbReference type="Proteomes" id="UP000032679">
    <property type="component" value="Unassembled WGS sequence"/>
</dbReference>
<dbReference type="Gene3D" id="1.10.10.10">
    <property type="entry name" value="Winged helix-like DNA-binding domain superfamily/Winged helix DNA-binding domain"/>
    <property type="match status" value="1"/>
</dbReference>
<dbReference type="GO" id="GO:0003700">
    <property type="term" value="F:DNA-binding transcription factor activity"/>
    <property type="evidence" value="ECO:0007669"/>
    <property type="project" value="InterPro"/>
</dbReference>
<dbReference type="PANTHER" id="PTHR43132:SF2">
    <property type="entry name" value="ARSENICAL RESISTANCE OPERON REPRESSOR ARSR-RELATED"/>
    <property type="match status" value="1"/>
</dbReference>
<dbReference type="EMBL" id="BALE01000003">
    <property type="protein sequence ID" value="GAN52919.1"/>
    <property type="molecule type" value="Genomic_DNA"/>
</dbReference>
<name>A0A0D6MGZ6_9PROT</name>
<reference evidence="5 6" key="1">
    <citation type="submission" date="2012-10" db="EMBL/GenBank/DDBJ databases">
        <title>Genome sequencing of Tanticharoenia sakaeratensis NBRC 103193.</title>
        <authorList>
            <person name="Azuma Y."/>
            <person name="Hadano H."/>
            <person name="Hirakawa H."/>
            <person name="Matsushita K."/>
        </authorList>
    </citation>
    <scope>NUCLEOTIDE SEQUENCE [LARGE SCALE GENOMIC DNA]</scope>
    <source>
        <strain evidence="5 6">NBRC 103193</strain>
    </source>
</reference>
<evidence type="ECO:0000259" key="4">
    <source>
        <dbReference type="PROSITE" id="PS50987"/>
    </source>
</evidence>
<organism evidence="5 6">
    <name type="scientific">Tanticharoenia sakaeratensis NBRC 103193</name>
    <dbReference type="NCBI Taxonomy" id="1231623"/>
    <lineage>
        <taxon>Bacteria</taxon>
        <taxon>Pseudomonadati</taxon>
        <taxon>Pseudomonadota</taxon>
        <taxon>Alphaproteobacteria</taxon>
        <taxon>Acetobacterales</taxon>
        <taxon>Acetobacteraceae</taxon>
        <taxon>Tanticharoenia</taxon>
    </lineage>
</organism>
<comment type="caution">
    <text evidence="5">The sequence shown here is derived from an EMBL/GenBank/DDBJ whole genome shotgun (WGS) entry which is preliminary data.</text>
</comment>
<keyword evidence="6" id="KW-1185">Reference proteome</keyword>
<protein>
    <submittedName>
        <fullName evidence="5">ArsR family transcriptional regulator</fullName>
    </submittedName>
</protein>
<proteinExistence type="predicted"/>
<evidence type="ECO:0000256" key="2">
    <source>
        <dbReference type="ARBA" id="ARBA00023125"/>
    </source>
</evidence>
<dbReference type="STRING" id="1231623.Tasa_003_097"/>
<dbReference type="InterPro" id="IPR036388">
    <property type="entry name" value="WH-like_DNA-bd_sf"/>
</dbReference>
<dbReference type="InterPro" id="IPR011991">
    <property type="entry name" value="ArsR-like_HTH"/>
</dbReference>
<dbReference type="InterPro" id="IPR051011">
    <property type="entry name" value="Metal_resp_trans_reg"/>
</dbReference>
<keyword evidence="1" id="KW-0805">Transcription regulation</keyword>
<dbReference type="Pfam" id="PF12840">
    <property type="entry name" value="HTH_20"/>
    <property type="match status" value="1"/>
</dbReference>